<name>X1EWY4_9ZZZZ</name>
<accession>X1EWY4</accession>
<evidence type="ECO:0000313" key="2">
    <source>
        <dbReference type="EMBL" id="GAH37062.1"/>
    </source>
</evidence>
<sequence>TSDEEFLEIADNYFSQVDIAELYPPYKKLENQIDEYDRQINLKEKELELLNNEIERKKDTLDEYSSSDIDQYNNLINKYNSLLEDQESLINACSTKIDEFNSINIISGAIFSIGGGISLDPREFKQTIIKKDSPAISEIAKVKKQLKFVGNISKSGDWIRSNATNGGSRINKLPDISWTLSKSENGSVKYTYRAESGVSALVEFLENLNYVQYNISMDAYNDIVRISKEKNLIEVTHNFFPQEYKGEVSSNGKLIVFSK</sequence>
<comment type="caution">
    <text evidence="2">The sequence shown here is derived from an EMBL/GenBank/DDBJ whole genome shotgun (WGS) entry which is preliminary data.</text>
</comment>
<reference evidence="2" key="1">
    <citation type="journal article" date="2014" name="Front. Microbiol.">
        <title>High frequency of phylogenetically diverse reductive dehalogenase-homologous genes in deep subseafloor sedimentary metagenomes.</title>
        <authorList>
            <person name="Kawai M."/>
            <person name="Futagami T."/>
            <person name="Toyoda A."/>
            <person name="Takaki Y."/>
            <person name="Nishi S."/>
            <person name="Hori S."/>
            <person name="Arai W."/>
            <person name="Tsubouchi T."/>
            <person name="Morono Y."/>
            <person name="Uchiyama I."/>
            <person name="Ito T."/>
            <person name="Fujiyama A."/>
            <person name="Inagaki F."/>
            <person name="Takami H."/>
        </authorList>
    </citation>
    <scope>NUCLEOTIDE SEQUENCE</scope>
    <source>
        <strain evidence="2">Expedition CK06-06</strain>
    </source>
</reference>
<feature type="coiled-coil region" evidence="1">
    <location>
        <begin position="26"/>
        <end position="89"/>
    </location>
</feature>
<dbReference type="EMBL" id="BARU01008122">
    <property type="protein sequence ID" value="GAH37062.1"/>
    <property type="molecule type" value="Genomic_DNA"/>
</dbReference>
<keyword evidence="1" id="KW-0175">Coiled coil</keyword>
<gene>
    <name evidence="2" type="ORF">S03H2_15949</name>
</gene>
<evidence type="ECO:0000256" key="1">
    <source>
        <dbReference type="SAM" id="Coils"/>
    </source>
</evidence>
<feature type="non-terminal residue" evidence="2">
    <location>
        <position position="1"/>
    </location>
</feature>
<protein>
    <submittedName>
        <fullName evidence="2">Uncharacterized protein</fullName>
    </submittedName>
</protein>
<proteinExistence type="predicted"/>
<dbReference type="AlphaFoldDB" id="X1EWY4"/>
<organism evidence="2">
    <name type="scientific">marine sediment metagenome</name>
    <dbReference type="NCBI Taxonomy" id="412755"/>
    <lineage>
        <taxon>unclassified sequences</taxon>
        <taxon>metagenomes</taxon>
        <taxon>ecological metagenomes</taxon>
    </lineage>
</organism>